<dbReference type="PANTHER" id="PTHR47186:SF30">
    <property type="entry name" value="EF-HAND DOMAIN-CONTAINING PROTEIN"/>
    <property type="match status" value="1"/>
</dbReference>
<dbReference type="PANTHER" id="PTHR47186">
    <property type="entry name" value="LEUCINE-RICH REPEAT-CONTAINING PROTEIN 57"/>
    <property type="match status" value="1"/>
</dbReference>
<dbReference type="AlphaFoldDB" id="A0AAW0KUP5"/>
<dbReference type="EMBL" id="PKMF04000207">
    <property type="protein sequence ID" value="KAK7843288.1"/>
    <property type="molecule type" value="Genomic_DNA"/>
</dbReference>
<accession>A0AAW0KUP5</accession>
<evidence type="ECO:0000313" key="3">
    <source>
        <dbReference type="Proteomes" id="UP000237347"/>
    </source>
</evidence>
<sequence length="385" mass="44861">MHDIVHDFAQSITTNLLFDLLQHFRWLRTLILDCPINKLPNAIENLIHLRCLLMSNYVQLEELPETICNLSNLQTLCIKYCYNLKKLPQGMGKLINLRHLSFIGFSCQKCPIFPKGFEKLISLRTLSDFNIGGMDEREGWTLRIYGLGNMIDVSDAEDAQLKMKIYLHSLELWFGKFDILRDTITRRIKDDVLILNALEAPSDLESLCIFYYHGTREYPNWMMSLIKLKKLCLSELPYLECLPPLGKLPSLESLKISAAYTLKNVGVEFWRIEPKNKKDNAIIFPKLNSLEFQEFPKWEEWIDIGGTREEEEDNGFVTIKIMPRLCSLKIWRCPVLKSLPDFLRTTPLKKLEVLRSPILEQHCKRGTRDDGHRISHILSIKFDSD</sequence>
<feature type="domain" description="R13L1/DRL21-like LRR repeat region" evidence="1">
    <location>
        <begin position="136"/>
        <end position="257"/>
    </location>
</feature>
<dbReference type="Gene3D" id="3.80.10.10">
    <property type="entry name" value="Ribonuclease Inhibitor"/>
    <property type="match status" value="2"/>
</dbReference>
<keyword evidence="3" id="KW-1185">Reference proteome</keyword>
<reference evidence="2 3" key="1">
    <citation type="journal article" date="2018" name="Sci. Data">
        <title>The draft genome sequence of cork oak.</title>
        <authorList>
            <person name="Ramos A.M."/>
            <person name="Usie A."/>
            <person name="Barbosa P."/>
            <person name="Barros P.M."/>
            <person name="Capote T."/>
            <person name="Chaves I."/>
            <person name="Simoes F."/>
            <person name="Abreu I."/>
            <person name="Carrasquinho I."/>
            <person name="Faro C."/>
            <person name="Guimaraes J.B."/>
            <person name="Mendonca D."/>
            <person name="Nobrega F."/>
            <person name="Rodrigues L."/>
            <person name="Saibo N.J.M."/>
            <person name="Varela M.C."/>
            <person name="Egas C."/>
            <person name="Matos J."/>
            <person name="Miguel C.M."/>
            <person name="Oliveira M.M."/>
            <person name="Ricardo C.P."/>
            <person name="Goncalves S."/>
        </authorList>
    </citation>
    <scope>NUCLEOTIDE SEQUENCE [LARGE SCALE GENOMIC DNA]</scope>
    <source>
        <strain evidence="3">cv. HL8</strain>
    </source>
</reference>
<evidence type="ECO:0000313" key="2">
    <source>
        <dbReference type="EMBL" id="KAK7843288.1"/>
    </source>
</evidence>
<organism evidence="2 3">
    <name type="scientific">Quercus suber</name>
    <name type="common">Cork oak</name>
    <dbReference type="NCBI Taxonomy" id="58331"/>
    <lineage>
        <taxon>Eukaryota</taxon>
        <taxon>Viridiplantae</taxon>
        <taxon>Streptophyta</taxon>
        <taxon>Embryophyta</taxon>
        <taxon>Tracheophyta</taxon>
        <taxon>Spermatophyta</taxon>
        <taxon>Magnoliopsida</taxon>
        <taxon>eudicotyledons</taxon>
        <taxon>Gunneridae</taxon>
        <taxon>Pentapetalae</taxon>
        <taxon>rosids</taxon>
        <taxon>fabids</taxon>
        <taxon>Fagales</taxon>
        <taxon>Fagaceae</taxon>
        <taxon>Quercus</taxon>
    </lineage>
</organism>
<dbReference type="Proteomes" id="UP000237347">
    <property type="component" value="Unassembled WGS sequence"/>
</dbReference>
<dbReference type="InterPro" id="IPR056789">
    <property type="entry name" value="LRR_R13L1-DRL21"/>
</dbReference>
<dbReference type="InterPro" id="IPR032675">
    <property type="entry name" value="LRR_dom_sf"/>
</dbReference>
<comment type="caution">
    <text evidence="2">The sequence shown here is derived from an EMBL/GenBank/DDBJ whole genome shotgun (WGS) entry which is preliminary data.</text>
</comment>
<evidence type="ECO:0000259" key="1">
    <source>
        <dbReference type="Pfam" id="PF25019"/>
    </source>
</evidence>
<protein>
    <submittedName>
        <fullName evidence="2">Disease resistance rpp13-like protein 1</fullName>
    </submittedName>
</protein>
<dbReference type="SUPFAM" id="SSF52058">
    <property type="entry name" value="L domain-like"/>
    <property type="match status" value="1"/>
</dbReference>
<proteinExistence type="predicted"/>
<name>A0AAW0KUP5_QUESU</name>
<gene>
    <name evidence="2" type="primary">RPPL1_48</name>
    <name evidence="2" type="ORF">CFP56_012738</name>
</gene>
<dbReference type="Pfam" id="PF25019">
    <property type="entry name" value="LRR_R13L1-DRL21"/>
    <property type="match status" value="1"/>
</dbReference>